<keyword evidence="6 7" id="KW-0472">Membrane</keyword>
<reference evidence="9" key="1">
    <citation type="submission" date="2022-12" db="EMBL/GenBank/DDBJ databases">
        <title>Genomic Characterization of Candidatus Phytoplasma sacchari in China.</title>
        <authorList>
            <person name="Zhang R.-Y."/>
        </authorList>
    </citation>
    <scope>NUCLEOTIDE SEQUENCE [LARGE SCALE GENOMIC DNA]</scope>
    <source>
        <strain evidence="9">SCWL1</strain>
    </source>
</reference>
<evidence type="ECO:0000256" key="1">
    <source>
        <dbReference type="ARBA" id="ARBA00004651"/>
    </source>
</evidence>
<dbReference type="SUPFAM" id="SSF161098">
    <property type="entry name" value="MetI-like"/>
    <property type="match status" value="1"/>
</dbReference>
<feature type="transmembrane region" description="Helical" evidence="7">
    <location>
        <begin position="186"/>
        <end position="208"/>
    </location>
</feature>
<keyword evidence="10" id="KW-1185">Reference proteome</keyword>
<dbReference type="EMBL" id="CP115156">
    <property type="protein sequence ID" value="WBL31536.1"/>
    <property type="molecule type" value="Genomic_DNA"/>
</dbReference>
<feature type="transmembrane region" description="Helical" evidence="7">
    <location>
        <begin position="116"/>
        <end position="135"/>
    </location>
</feature>
<keyword evidence="5 7" id="KW-1133">Transmembrane helix</keyword>
<evidence type="ECO:0000256" key="5">
    <source>
        <dbReference type="ARBA" id="ARBA00022989"/>
    </source>
</evidence>
<dbReference type="Gene3D" id="1.10.3720.10">
    <property type="entry name" value="MetI-like"/>
    <property type="match status" value="1"/>
</dbReference>
<feature type="transmembrane region" description="Helical" evidence="7">
    <location>
        <begin position="77"/>
        <end position="110"/>
    </location>
</feature>
<sequence>MLKDNFLKRVYNILVYPNNSFFNQNNNSKPFMLLNSFTETIKITFLSTIISFSLGFFLSVILYLAKMERYKSINKFIIFIMNSLIFIINTLVNFLLSIPFVILVFLIIDYFLGDNFGIYHGFKAGLICLVSVLTAHSTRNIEQVFLQINPEIYKTAYTLGASKIQFIRYFLLKESISYLVLKFSSIYISSMAYSSVLAIIGVRGIAYIAYQYGFLATHNFTNFTNSDLIFVCSFIIFLWIQIIYFLNILIFNKLNKNKH</sequence>
<evidence type="ECO:0000313" key="9">
    <source>
        <dbReference type="EMBL" id="WBL31536.1"/>
    </source>
</evidence>
<proteinExistence type="predicted"/>
<dbReference type="InterPro" id="IPR000515">
    <property type="entry name" value="MetI-like"/>
</dbReference>
<keyword evidence="3" id="KW-1003">Cell membrane</keyword>
<evidence type="ECO:0000256" key="7">
    <source>
        <dbReference type="SAM" id="Phobius"/>
    </source>
</evidence>
<feature type="transmembrane region" description="Helical" evidence="7">
    <location>
        <begin position="228"/>
        <end position="251"/>
    </location>
</feature>
<accession>A0ABY7M4B8</accession>
<evidence type="ECO:0000256" key="2">
    <source>
        <dbReference type="ARBA" id="ARBA00022448"/>
    </source>
</evidence>
<protein>
    <submittedName>
        <fullName evidence="9">ABC transporter permease subunit</fullName>
    </submittedName>
</protein>
<dbReference type="PANTHER" id="PTHR30450:SF14">
    <property type="entry name" value="TRANSPORTER, PERMEASE PROTEIN, PUTATIVE-RELATED"/>
    <property type="match status" value="1"/>
</dbReference>
<organism evidence="9 10">
    <name type="scientific">Candidatus Phytoplasma sacchari</name>
    <dbReference type="NCBI Taxonomy" id="2609813"/>
    <lineage>
        <taxon>Bacteria</taxon>
        <taxon>Bacillati</taxon>
        <taxon>Mycoplasmatota</taxon>
        <taxon>Mollicutes</taxon>
        <taxon>Acholeplasmatales</taxon>
        <taxon>Acholeplasmataceae</taxon>
        <taxon>Candidatus Phytoplasma</taxon>
        <taxon>16SrXI (Rice yellow dwarf group)</taxon>
    </lineage>
</organism>
<evidence type="ECO:0000313" key="10">
    <source>
        <dbReference type="Proteomes" id="UP001210120"/>
    </source>
</evidence>
<gene>
    <name evidence="9" type="ORF">O7R10_00525</name>
</gene>
<evidence type="ECO:0000259" key="8">
    <source>
        <dbReference type="Pfam" id="PF00528"/>
    </source>
</evidence>
<dbReference type="Proteomes" id="UP001210120">
    <property type="component" value="Chromosome"/>
</dbReference>
<dbReference type="InterPro" id="IPR051322">
    <property type="entry name" value="AA_ABC_Transporter_Permease"/>
</dbReference>
<dbReference type="InterPro" id="IPR035906">
    <property type="entry name" value="MetI-like_sf"/>
</dbReference>
<dbReference type="Pfam" id="PF00528">
    <property type="entry name" value="BPD_transp_1"/>
    <property type="match status" value="1"/>
</dbReference>
<evidence type="ECO:0000256" key="6">
    <source>
        <dbReference type="ARBA" id="ARBA00023136"/>
    </source>
</evidence>
<name>A0ABY7M4B8_9MOLU</name>
<dbReference type="PANTHER" id="PTHR30450">
    <property type="entry name" value="ABC TRANSPORTER PERMEASE"/>
    <property type="match status" value="1"/>
</dbReference>
<keyword evidence="4 7" id="KW-0812">Transmembrane</keyword>
<feature type="transmembrane region" description="Helical" evidence="7">
    <location>
        <begin position="43"/>
        <end position="65"/>
    </location>
</feature>
<feature type="domain" description="ABC transmembrane type-1" evidence="8">
    <location>
        <begin position="87"/>
        <end position="240"/>
    </location>
</feature>
<evidence type="ECO:0000256" key="4">
    <source>
        <dbReference type="ARBA" id="ARBA00022692"/>
    </source>
</evidence>
<comment type="subcellular location">
    <subcellularLocation>
        <location evidence="1">Cell membrane</location>
        <topology evidence="1">Multi-pass membrane protein</topology>
    </subcellularLocation>
</comment>
<evidence type="ECO:0000256" key="3">
    <source>
        <dbReference type="ARBA" id="ARBA00022475"/>
    </source>
</evidence>
<keyword evidence="2" id="KW-0813">Transport</keyword>